<evidence type="ECO:0000256" key="1">
    <source>
        <dbReference type="SAM" id="Phobius"/>
    </source>
</evidence>
<dbReference type="EMBL" id="BARV01007938">
    <property type="protein sequence ID" value="GAI14652.1"/>
    <property type="molecule type" value="Genomic_DNA"/>
</dbReference>
<dbReference type="AlphaFoldDB" id="X1L5M8"/>
<evidence type="ECO:0000313" key="2">
    <source>
        <dbReference type="EMBL" id="GAI14652.1"/>
    </source>
</evidence>
<gene>
    <name evidence="2" type="ORF">S06H3_16079</name>
</gene>
<keyword evidence="1" id="KW-0472">Membrane</keyword>
<protein>
    <submittedName>
        <fullName evidence="2">Uncharacterized protein</fullName>
    </submittedName>
</protein>
<sequence length="159" mass="17645">MMERPALGYWWNDHYNATEVSPFPTTWKHVKVSNPTPHPWDPITVTGELWYYLGGPADPTTTGVALVIDEHVVARTTLGPGGKFSLTIGAPPVPGPYTYWPCVVYDLRYDGAVFLENHGPPIGIEVIPLEEPDKLKRYLLLGVIGIEVVVGLVWLLKGR</sequence>
<name>X1L5M8_9ZZZZ</name>
<accession>X1L5M8</accession>
<proteinExistence type="predicted"/>
<comment type="caution">
    <text evidence="2">The sequence shown here is derived from an EMBL/GenBank/DDBJ whole genome shotgun (WGS) entry which is preliminary data.</text>
</comment>
<organism evidence="2">
    <name type="scientific">marine sediment metagenome</name>
    <dbReference type="NCBI Taxonomy" id="412755"/>
    <lineage>
        <taxon>unclassified sequences</taxon>
        <taxon>metagenomes</taxon>
        <taxon>ecological metagenomes</taxon>
    </lineage>
</organism>
<keyword evidence="1" id="KW-0812">Transmembrane</keyword>
<feature type="transmembrane region" description="Helical" evidence="1">
    <location>
        <begin position="138"/>
        <end position="156"/>
    </location>
</feature>
<reference evidence="2" key="1">
    <citation type="journal article" date="2014" name="Front. Microbiol.">
        <title>High frequency of phylogenetically diverse reductive dehalogenase-homologous genes in deep subseafloor sedimentary metagenomes.</title>
        <authorList>
            <person name="Kawai M."/>
            <person name="Futagami T."/>
            <person name="Toyoda A."/>
            <person name="Takaki Y."/>
            <person name="Nishi S."/>
            <person name="Hori S."/>
            <person name="Arai W."/>
            <person name="Tsubouchi T."/>
            <person name="Morono Y."/>
            <person name="Uchiyama I."/>
            <person name="Ito T."/>
            <person name="Fujiyama A."/>
            <person name="Inagaki F."/>
            <person name="Takami H."/>
        </authorList>
    </citation>
    <scope>NUCLEOTIDE SEQUENCE</scope>
    <source>
        <strain evidence="2">Expedition CK06-06</strain>
    </source>
</reference>
<keyword evidence="1" id="KW-1133">Transmembrane helix</keyword>